<keyword evidence="2" id="KW-0067">ATP-binding</keyword>
<reference evidence="6" key="1">
    <citation type="submission" date="2016-11" db="UniProtKB">
        <authorList>
            <consortium name="WormBaseParasite"/>
        </authorList>
    </citation>
    <scope>IDENTIFICATION</scope>
</reference>
<evidence type="ECO:0000313" key="5">
    <source>
        <dbReference type="Proteomes" id="UP000095280"/>
    </source>
</evidence>
<dbReference type="InterPro" id="IPR000719">
    <property type="entry name" value="Prot_kinase_dom"/>
</dbReference>
<dbReference type="WBParaSite" id="maker-unitig_19831-snap-gene-0.1-mRNA-1">
    <property type="protein sequence ID" value="maker-unitig_19831-snap-gene-0.1-mRNA-1"/>
    <property type="gene ID" value="maker-unitig_19831-snap-gene-0.1"/>
</dbReference>
<evidence type="ECO:0000256" key="1">
    <source>
        <dbReference type="ARBA" id="ARBA00022741"/>
    </source>
</evidence>
<name>A0A1I8F5B8_9PLAT</name>
<dbReference type="InterPro" id="IPR011009">
    <property type="entry name" value="Kinase-like_dom_sf"/>
</dbReference>
<dbReference type="PANTHER" id="PTHR24346:SF45">
    <property type="entry name" value="PROTEIN KINASE DOMAIN-CONTAINING PROTEIN"/>
    <property type="match status" value="1"/>
</dbReference>
<dbReference type="Gene3D" id="1.10.510.10">
    <property type="entry name" value="Transferase(Phosphotransferase) domain 1"/>
    <property type="match status" value="2"/>
</dbReference>
<dbReference type="AlphaFoldDB" id="A0A1I8F5B8"/>
<dbReference type="PROSITE" id="PS50011">
    <property type="entry name" value="PROTEIN_KINASE_DOM"/>
    <property type="match status" value="1"/>
</dbReference>
<dbReference type="SUPFAM" id="SSF56112">
    <property type="entry name" value="Protein kinase-like (PK-like)"/>
    <property type="match status" value="1"/>
</dbReference>
<keyword evidence="1" id="KW-0547">Nucleotide-binding</keyword>
<evidence type="ECO:0000256" key="3">
    <source>
        <dbReference type="SAM" id="MobiDB-lite"/>
    </source>
</evidence>
<evidence type="ECO:0000259" key="4">
    <source>
        <dbReference type="PROSITE" id="PS50011"/>
    </source>
</evidence>
<keyword evidence="5" id="KW-1185">Reference proteome</keyword>
<dbReference type="PANTHER" id="PTHR24346">
    <property type="entry name" value="MAP/MICROTUBULE AFFINITY-REGULATING KINASE"/>
    <property type="match status" value="1"/>
</dbReference>
<organism evidence="5 6">
    <name type="scientific">Macrostomum lignano</name>
    <dbReference type="NCBI Taxonomy" id="282301"/>
    <lineage>
        <taxon>Eukaryota</taxon>
        <taxon>Metazoa</taxon>
        <taxon>Spiralia</taxon>
        <taxon>Lophotrochozoa</taxon>
        <taxon>Platyhelminthes</taxon>
        <taxon>Rhabditophora</taxon>
        <taxon>Macrostomorpha</taxon>
        <taxon>Macrostomida</taxon>
        <taxon>Macrostomidae</taxon>
        <taxon>Macrostomum</taxon>
    </lineage>
</organism>
<dbReference type="GO" id="GO:0005737">
    <property type="term" value="C:cytoplasm"/>
    <property type="evidence" value="ECO:0007669"/>
    <property type="project" value="TreeGrafter"/>
</dbReference>
<protein>
    <submittedName>
        <fullName evidence="6">Protein kinase domain-containing protein</fullName>
    </submittedName>
</protein>
<dbReference type="SMART" id="SM00220">
    <property type="entry name" value="S_TKc"/>
    <property type="match status" value="1"/>
</dbReference>
<dbReference type="Proteomes" id="UP000095280">
    <property type="component" value="Unplaced"/>
</dbReference>
<dbReference type="GO" id="GO:0004674">
    <property type="term" value="F:protein serine/threonine kinase activity"/>
    <property type="evidence" value="ECO:0007669"/>
    <property type="project" value="TreeGrafter"/>
</dbReference>
<feature type="region of interest" description="Disordered" evidence="3">
    <location>
        <begin position="182"/>
        <end position="207"/>
    </location>
</feature>
<dbReference type="GO" id="GO:0005524">
    <property type="term" value="F:ATP binding"/>
    <property type="evidence" value="ECO:0007669"/>
    <property type="project" value="UniProtKB-KW"/>
</dbReference>
<dbReference type="Pfam" id="PF00069">
    <property type="entry name" value="Pkinase"/>
    <property type="match status" value="1"/>
</dbReference>
<sequence>LGNGGDLYDFIVRQDDNSGLKESLAKSFFYQIVTAIAYCHRLHYLETSCGSLAYSAPEILLGDSYDAPKVDVWSLGVILFMLVSGRLPFQEPNDSETLARIMDPIIAADPSKRPTLDGILTDDWFADVQHSVYDERPLISLHLRPRFFRLDICCYNISSIKPAKDIGSRLHCRQRVLTFSSSNSKHPARRRSSRQSSSASLSVEEKTAPFLNDSRRRRRTMSLVWQEPVPAAPRPQRLGSGTPPVRFVCSLRSSAAAWVGGRLSSLSGLAALCDPIREEETGEAECCRFLRRFFLSSRCFPARRRCNLRISAAELVDIVAEASI</sequence>
<accession>A0A1I8F5B8</accession>
<dbReference type="GO" id="GO:0035556">
    <property type="term" value="P:intracellular signal transduction"/>
    <property type="evidence" value="ECO:0007669"/>
    <property type="project" value="TreeGrafter"/>
</dbReference>
<evidence type="ECO:0000256" key="2">
    <source>
        <dbReference type="ARBA" id="ARBA00022840"/>
    </source>
</evidence>
<proteinExistence type="predicted"/>
<evidence type="ECO:0000313" key="6">
    <source>
        <dbReference type="WBParaSite" id="maker-unitig_19831-snap-gene-0.1-mRNA-1"/>
    </source>
</evidence>
<feature type="domain" description="Protein kinase" evidence="4">
    <location>
        <begin position="1"/>
        <end position="125"/>
    </location>
</feature>